<dbReference type="KEGG" id="emi:Emin_0361"/>
<dbReference type="AlphaFoldDB" id="B2KB97"/>
<name>B2KB97_ELUMP</name>
<comment type="subcellular location">
    <subcellularLocation>
        <location evidence="1">Membrane</location>
        <topology evidence="1">Multi-pass membrane protein</topology>
    </subcellularLocation>
</comment>
<dbReference type="RefSeq" id="WP_012414534.1">
    <property type="nucleotide sequence ID" value="NC_010644.1"/>
</dbReference>
<dbReference type="InterPro" id="IPR002810">
    <property type="entry name" value="NfeD-like_C"/>
</dbReference>
<evidence type="ECO:0000256" key="3">
    <source>
        <dbReference type="ARBA" id="ARBA00022989"/>
    </source>
</evidence>
<dbReference type="GO" id="GO:0006508">
    <property type="term" value="P:proteolysis"/>
    <property type="evidence" value="ECO:0007669"/>
    <property type="project" value="UniProtKB-KW"/>
</dbReference>
<feature type="transmembrane region" description="Helical" evidence="5">
    <location>
        <begin position="41"/>
        <end position="64"/>
    </location>
</feature>
<dbReference type="HOGENOM" id="CLU_116732_2_0_0"/>
<evidence type="ECO:0000256" key="5">
    <source>
        <dbReference type="SAM" id="Phobius"/>
    </source>
</evidence>
<evidence type="ECO:0000259" key="6">
    <source>
        <dbReference type="Pfam" id="PF01957"/>
    </source>
</evidence>
<dbReference type="GO" id="GO:0008233">
    <property type="term" value="F:peptidase activity"/>
    <property type="evidence" value="ECO:0007669"/>
    <property type="project" value="UniProtKB-KW"/>
</dbReference>
<dbReference type="PANTHER" id="PTHR33507:SF3">
    <property type="entry name" value="INNER MEMBRANE PROTEIN YBBJ"/>
    <property type="match status" value="1"/>
</dbReference>
<keyword evidence="4 5" id="KW-0472">Membrane</keyword>
<organism evidence="7 8">
    <name type="scientific">Elusimicrobium minutum (strain Pei191)</name>
    <dbReference type="NCBI Taxonomy" id="445932"/>
    <lineage>
        <taxon>Bacteria</taxon>
        <taxon>Pseudomonadati</taxon>
        <taxon>Elusimicrobiota</taxon>
        <taxon>Elusimicrobia</taxon>
        <taxon>Elusimicrobiales</taxon>
        <taxon>Elusimicrobiaceae</taxon>
        <taxon>Elusimicrobium</taxon>
    </lineage>
</organism>
<keyword evidence="8" id="KW-1185">Reference proteome</keyword>
<dbReference type="Proteomes" id="UP000001029">
    <property type="component" value="Chromosome"/>
</dbReference>
<accession>B2KB97</accession>
<keyword evidence="3 5" id="KW-1133">Transmembrane helix</keyword>
<reference evidence="7 8" key="1">
    <citation type="journal article" date="2009" name="Appl. Environ. Microbiol.">
        <title>Genomic analysis of 'Elusimicrobium minutum,' the first cultivated representative of the phylum 'Elusimicrobia' (formerly termite group 1).</title>
        <authorList>
            <person name="Herlemann D.P.R."/>
            <person name="Geissinger O."/>
            <person name="Ikeda-Ohtsubo W."/>
            <person name="Kunin V."/>
            <person name="Sun H."/>
            <person name="Lapidus A."/>
            <person name="Hugenholtz P."/>
            <person name="Brune A."/>
        </authorList>
    </citation>
    <scope>NUCLEOTIDE SEQUENCE [LARGE SCALE GENOMIC DNA]</scope>
    <source>
        <strain evidence="7 8">Pei191</strain>
    </source>
</reference>
<feature type="domain" description="NfeD-like C-terminal" evidence="6">
    <location>
        <begin position="82"/>
        <end position="140"/>
    </location>
</feature>
<protein>
    <submittedName>
        <fullName evidence="7">Membrane protein implicated in regulation of membrane protease activity</fullName>
    </submittedName>
</protein>
<evidence type="ECO:0000256" key="1">
    <source>
        <dbReference type="ARBA" id="ARBA00004141"/>
    </source>
</evidence>
<evidence type="ECO:0000256" key="4">
    <source>
        <dbReference type="ARBA" id="ARBA00023136"/>
    </source>
</evidence>
<keyword evidence="7" id="KW-0645">Protease</keyword>
<evidence type="ECO:0000256" key="2">
    <source>
        <dbReference type="ARBA" id="ARBA00022692"/>
    </source>
</evidence>
<dbReference type="EMBL" id="CP001055">
    <property type="protein sequence ID" value="ACC97919.1"/>
    <property type="molecule type" value="Genomic_DNA"/>
</dbReference>
<dbReference type="OrthoDB" id="1119931at2"/>
<dbReference type="InterPro" id="IPR012340">
    <property type="entry name" value="NA-bd_OB-fold"/>
</dbReference>
<evidence type="ECO:0000313" key="8">
    <source>
        <dbReference type="Proteomes" id="UP000001029"/>
    </source>
</evidence>
<proteinExistence type="predicted"/>
<keyword evidence="2 5" id="KW-0812">Transmembrane</keyword>
<dbReference type="GO" id="GO:0005886">
    <property type="term" value="C:plasma membrane"/>
    <property type="evidence" value="ECO:0007669"/>
    <property type="project" value="TreeGrafter"/>
</dbReference>
<dbReference type="SUPFAM" id="SSF141322">
    <property type="entry name" value="NfeD domain-like"/>
    <property type="match status" value="1"/>
</dbReference>
<dbReference type="InterPro" id="IPR052165">
    <property type="entry name" value="Membrane_assoc_protease"/>
</dbReference>
<dbReference type="Gene3D" id="2.40.50.140">
    <property type="entry name" value="Nucleic acid-binding proteins"/>
    <property type="match status" value="1"/>
</dbReference>
<dbReference type="STRING" id="445932.Emin_0361"/>
<dbReference type="PANTHER" id="PTHR33507">
    <property type="entry name" value="INNER MEMBRANE PROTEIN YBBJ"/>
    <property type="match status" value="1"/>
</dbReference>
<dbReference type="Pfam" id="PF01957">
    <property type="entry name" value="NfeD"/>
    <property type="match status" value="1"/>
</dbReference>
<keyword evidence="7" id="KW-0378">Hydrolase</keyword>
<feature type="transmembrane region" description="Helical" evidence="5">
    <location>
        <begin position="7"/>
        <end position="35"/>
    </location>
</feature>
<gene>
    <name evidence="7" type="ordered locus">Emin_0361</name>
</gene>
<sequence>MSIHYIWLIAGLLFIIGEMFTLDFSLACIGTALLVTALPAYFGASFLIQAVFFAVIAIILFLTVRPIALKYLHKNQSVKTNVDALIGKQAHVTEEINAEKKTGRVKIDGDVWQAVSDSVIALDADVTVEKIEGIILTVKKI</sequence>
<evidence type="ECO:0000313" key="7">
    <source>
        <dbReference type="EMBL" id="ACC97919.1"/>
    </source>
</evidence>